<keyword evidence="2" id="KW-0446">Lipid-binding</keyword>
<evidence type="ECO:0000256" key="3">
    <source>
        <dbReference type="SAM" id="SignalP"/>
    </source>
</evidence>
<dbReference type="SUPFAM" id="SSF47699">
    <property type="entry name" value="Bifunctional inhibitor/lipid-transfer protein/seed storage 2S albumin"/>
    <property type="match status" value="1"/>
</dbReference>
<dbReference type="GO" id="GO:0008289">
    <property type="term" value="F:lipid binding"/>
    <property type="evidence" value="ECO:0007669"/>
    <property type="project" value="UniProtKB-KW"/>
</dbReference>
<feature type="chain" id="PRO_5002268255" description="Bifunctional inhibitor/plant lipid transfer protein/seed storage helical domain-containing protein" evidence="3">
    <location>
        <begin position="29"/>
        <end position="305"/>
    </location>
</feature>
<keyword evidence="6" id="KW-1185">Reference proteome</keyword>
<dbReference type="Gramene" id="Bo1g118820.1">
    <property type="protein sequence ID" value="Bo1g118820.1"/>
    <property type="gene ID" value="Bo1g118820"/>
</dbReference>
<sequence>MEMIKASWVSIFAFAAILLVIIVPAAEAVTCSPMQLSPCASAITSSSQPSALCCAKLKEQKPCLCGYMRNRSLRRFVSSPNARKVSNRCKLPIPRRITVWRPNLSTKTLECAIHLSSGAKFHEKLCSKGVYNKYPFAPMARKGEFFIENERKMELIEFLIICPPSQDHSFIDEVVETAAATTITHVSTLPEGRLYRVSATEVFGPSSPSTDKVMQLYEGFRTSTRFEHEIRLIVKEQSRDLKLWEIVHGAEMFKKDNGDTVVKISGRKVEVDKWFRRLVFLLRRGFFIVPDTDDVTGDDDSDAEE</sequence>
<evidence type="ECO:0000313" key="6">
    <source>
        <dbReference type="Proteomes" id="UP000032141"/>
    </source>
</evidence>
<evidence type="ECO:0000313" key="5">
    <source>
        <dbReference type="EnsemblPlants" id="Bo1g118820.1"/>
    </source>
</evidence>
<keyword evidence="1" id="KW-0813">Transport</keyword>
<dbReference type="GO" id="GO:0006869">
    <property type="term" value="P:lipid transport"/>
    <property type="evidence" value="ECO:0007669"/>
    <property type="project" value="InterPro"/>
</dbReference>
<dbReference type="AlphaFoldDB" id="A0A0D3ACN1"/>
<proteinExistence type="predicted"/>
<dbReference type="PANTHER" id="PTHR33214:SF56">
    <property type="entry name" value="BIFUNCTIONAL INHIBITOR_PLANT LIPID TRANSFER PROTEIN_SEED STORAGE HELICAL DOMAIN-CONTAINING PROTEIN"/>
    <property type="match status" value="1"/>
</dbReference>
<reference evidence="5" key="2">
    <citation type="submission" date="2015-03" db="UniProtKB">
        <authorList>
            <consortium name="EnsemblPlants"/>
        </authorList>
    </citation>
    <scope>IDENTIFICATION</scope>
</reference>
<reference evidence="5 6" key="1">
    <citation type="journal article" date="2014" name="Genome Biol.">
        <title>Transcriptome and methylome profiling reveals relics of genome dominance in the mesopolyploid Brassica oleracea.</title>
        <authorList>
            <person name="Parkin I.A."/>
            <person name="Koh C."/>
            <person name="Tang H."/>
            <person name="Robinson S.J."/>
            <person name="Kagale S."/>
            <person name="Clarke W.E."/>
            <person name="Town C.D."/>
            <person name="Nixon J."/>
            <person name="Krishnakumar V."/>
            <person name="Bidwell S.L."/>
            <person name="Denoeud F."/>
            <person name="Belcram H."/>
            <person name="Links M.G."/>
            <person name="Just J."/>
            <person name="Clarke C."/>
            <person name="Bender T."/>
            <person name="Huebert T."/>
            <person name="Mason A.S."/>
            <person name="Pires J.C."/>
            <person name="Barker G."/>
            <person name="Moore J."/>
            <person name="Walley P.G."/>
            <person name="Manoli S."/>
            <person name="Batley J."/>
            <person name="Edwards D."/>
            <person name="Nelson M.N."/>
            <person name="Wang X."/>
            <person name="Paterson A.H."/>
            <person name="King G."/>
            <person name="Bancroft I."/>
            <person name="Chalhoub B."/>
            <person name="Sharpe A.G."/>
        </authorList>
    </citation>
    <scope>NUCLEOTIDE SEQUENCE</scope>
    <source>
        <strain evidence="5 6">cv. TO1000</strain>
    </source>
</reference>
<evidence type="ECO:0000256" key="1">
    <source>
        <dbReference type="ARBA" id="ARBA00022448"/>
    </source>
</evidence>
<dbReference type="STRING" id="109376.A0A0D3ACN1"/>
<name>A0A0D3ACN1_BRAOL</name>
<dbReference type="InterPro" id="IPR036312">
    <property type="entry name" value="Bifun_inhib/LTP/seed_sf"/>
</dbReference>
<evidence type="ECO:0000259" key="4">
    <source>
        <dbReference type="SMART" id="SM00499"/>
    </source>
</evidence>
<dbReference type="SMART" id="SM00499">
    <property type="entry name" value="AAI"/>
    <property type="match status" value="1"/>
</dbReference>
<dbReference type="Proteomes" id="UP000032141">
    <property type="component" value="Chromosome C1"/>
</dbReference>
<feature type="signal peptide" evidence="3">
    <location>
        <begin position="1"/>
        <end position="28"/>
    </location>
</feature>
<dbReference type="CDD" id="cd01959">
    <property type="entry name" value="nsLTP2"/>
    <property type="match status" value="1"/>
</dbReference>
<dbReference type="HOGENOM" id="CLU_913224_0_0_1"/>
<dbReference type="InterPro" id="IPR016140">
    <property type="entry name" value="Bifunc_inhib/LTP/seed_store"/>
</dbReference>
<protein>
    <recommendedName>
        <fullName evidence="4">Bifunctional inhibitor/plant lipid transfer protein/seed storage helical domain-containing protein</fullName>
    </recommendedName>
</protein>
<dbReference type="Pfam" id="PF00234">
    <property type="entry name" value="Tryp_alpha_amyl"/>
    <property type="match status" value="1"/>
</dbReference>
<dbReference type="Gene3D" id="1.10.110.10">
    <property type="entry name" value="Plant lipid-transfer and hydrophobic proteins"/>
    <property type="match status" value="1"/>
</dbReference>
<organism evidence="5 6">
    <name type="scientific">Brassica oleracea var. oleracea</name>
    <dbReference type="NCBI Taxonomy" id="109376"/>
    <lineage>
        <taxon>Eukaryota</taxon>
        <taxon>Viridiplantae</taxon>
        <taxon>Streptophyta</taxon>
        <taxon>Embryophyta</taxon>
        <taxon>Tracheophyta</taxon>
        <taxon>Spermatophyta</taxon>
        <taxon>Magnoliopsida</taxon>
        <taxon>eudicotyledons</taxon>
        <taxon>Gunneridae</taxon>
        <taxon>Pentapetalae</taxon>
        <taxon>rosids</taxon>
        <taxon>malvids</taxon>
        <taxon>Brassicales</taxon>
        <taxon>Brassicaceae</taxon>
        <taxon>Brassiceae</taxon>
        <taxon>Brassica</taxon>
    </lineage>
</organism>
<dbReference type="InterPro" id="IPR033872">
    <property type="entry name" value="nsLTP2"/>
</dbReference>
<feature type="domain" description="Bifunctional inhibitor/plant lipid transfer protein/seed storage helical" evidence="4">
    <location>
        <begin position="31"/>
        <end position="96"/>
    </location>
</feature>
<dbReference type="PANTHER" id="PTHR33214">
    <property type="entry name" value="BIFUNCTIONAL INHIBITOR/LIPID-TRANSFER PROTEIN/SEED STORAGE 2S ALBUMIN SUPERFAMILY PROTEIN"/>
    <property type="match status" value="1"/>
</dbReference>
<evidence type="ECO:0000256" key="2">
    <source>
        <dbReference type="ARBA" id="ARBA00023121"/>
    </source>
</evidence>
<dbReference type="EnsemblPlants" id="Bo1g118820.1">
    <property type="protein sequence ID" value="Bo1g118820.1"/>
    <property type="gene ID" value="Bo1g118820"/>
</dbReference>
<dbReference type="eggNOG" id="ENOG502S3N0">
    <property type="taxonomic scope" value="Eukaryota"/>
</dbReference>
<accession>A0A0D3ACN1</accession>
<keyword evidence="3" id="KW-0732">Signal</keyword>